<organism evidence="1 2">
    <name type="scientific">Cirrhinus molitorella</name>
    <name type="common">mud carp</name>
    <dbReference type="NCBI Taxonomy" id="172907"/>
    <lineage>
        <taxon>Eukaryota</taxon>
        <taxon>Metazoa</taxon>
        <taxon>Chordata</taxon>
        <taxon>Craniata</taxon>
        <taxon>Vertebrata</taxon>
        <taxon>Euteleostomi</taxon>
        <taxon>Actinopterygii</taxon>
        <taxon>Neopterygii</taxon>
        <taxon>Teleostei</taxon>
        <taxon>Ostariophysi</taxon>
        <taxon>Cypriniformes</taxon>
        <taxon>Cyprinidae</taxon>
        <taxon>Labeoninae</taxon>
        <taxon>Labeonini</taxon>
        <taxon>Cirrhinus</taxon>
    </lineage>
</organism>
<keyword evidence="2" id="KW-1185">Reference proteome</keyword>
<evidence type="ECO:0000313" key="1">
    <source>
        <dbReference type="EMBL" id="KAK2867403.1"/>
    </source>
</evidence>
<reference evidence="1" key="1">
    <citation type="submission" date="2023-08" db="EMBL/GenBank/DDBJ databases">
        <title>Chromosome-level Genome Assembly of mud carp (Cirrhinus molitorella).</title>
        <authorList>
            <person name="Liu H."/>
        </authorList>
    </citation>
    <scope>NUCLEOTIDE SEQUENCE</scope>
    <source>
        <strain evidence="1">Prfri</strain>
        <tissue evidence="1">Muscle</tissue>
    </source>
</reference>
<dbReference type="EMBL" id="JAUYZG010000025">
    <property type="protein sequence ID" value="KAK2867403.1"/>
    <property type="molecule type" value="Genomic_DNA"/>
</dbReference>
<accession>A0AA88T9R8</accession>
<dbReference type="Proteomes" id="UP001187343">
    <property type="component" value="Unassembled WGS sequence"/>
</dbReference>
<gene>
    <name evidence="1" type="ORF">Q8A67_025520</name>
</gene>
<protein>
    <submittedName>
        <fullName evidence="1">Uncharacterized protein</fullName>
    </submittedName>
</protein>
<name>A0AA88T9R8_9TELE</name>
<proteinExistence type="predicted"/>
<dbReference type="AlphaFoldDB" id="A0AA88T9R8"/>
<evidence type="ECO:0000313" key="2">
    <source>
        <dbReference type="Proteomes" id="UP001187343"/>
    </source>
</evidence>
<comment type="caution">
    <text evidence="1">The sequence shown here is derived from an EMBL/GenBank/DDBJ whole genome shotgun (WGS) entry which is preliminary data.</text>
</comment>
<sequence length="73" mass="8333">MMLALRLAFAHRPLYPRKKQQNGCLTTAKLPSRIKPLLIIGKGHIIITTRARETRLKFQRCKSRSAMSEVTSV</sequence>